<feature type="transmembrane region" description="Helical" evidence="1">
    <location>
        <begin position="72"/>
        <end position="93"/>
    </location>
</feature>
<keyword evidence="1" id="KW-0812">Transmembrane</keyword>
<organism evidence="2 3">
    <name type="scientific">Roseomonas indoligenes</name>
    <dbReference type="NCBI Taxonomy" id="2820811"/>
    <lineage>
        <taxon>Bacteria</taxon>
        <taxon>Pseudomonadati</taxon>
        <taxon>Pseudomonadota</taxon>
        <taxon>Alphaproteobacteria</taxon>
        <taxon>Acetobacterales</taxon>
        <taxon>Roseomonadaceae</taxon>
        <taxon>Roseomonas</taxon>
    </lineage>
</organism>
<dbReference type="EMBL" id="JAGIZA010000005">
    <property type="protein sequence ID" value="MBP0493028.1"/>
    <property type="molecule type" value="Genomic_DNA"/>
</dbReference>
<keyword evidence="3" id="KW-1185">Reference proteome</keyword>
<keyword evidence="1" id="KW-0472">Membrane</keyword>
<gene>
    <name evidence="2" type="ORF">J5Y10_09590</name>
</gene>
<evidence type="ECO:0000313" key="2">
    <source>
        <dbReference type="EMBL" id="MBP0493028.1"/>
    </source>
</evidence>
<evidence type="ECO:0000313" key="3">
    <source>
        <dbReference type="Proteomes" id="UP000677537"/>
    </source>
</evidence>
<dbReference type="Proteomes" id="UP000677537">
    <property type="component" value="Unassembled WGS sequence"/>
</dbReference>
<dbReference type="AlphaFoldDB" id="A0A940MWM1"/>
<name>A0A940MWM1_9PROT</name>
<proteinExistence type="predicted"/>
<keyword evidence="1" id="KW-1133">Transmembrane helix</keyword>
<evidence type="ECO:0000256" key="1">
    <source>
        <dbReference type="SAM" id="Phobius"/>
    </source>
</evidence>
<protein>
    <submittedName>
        <fullName evidence="2">Uncharacterized protein</fullName>
    </submittedName>
</protein>
<accession>A0A940MWM1</accession>
<dbReference type="RefSeq" id="WP_209373046.1">
    <property type="nucleotide sequence ID" value="NZ_JAGIZA010000005.1"/>
</dbReference>
<sequence>MKPAELREYRVNFLANGLLRIQNGAGVISLSLRAHSISACRPGSGSAEWRDTLNKEDDEELEMALAHARRRLAHAHAFISVLTLAAVAIRHVAAERLIRANDPAPLPEVPVFKDIE</sequence>
<comment type="caution">
    <text evidence="2">The sequence shown here is derived from an EMBL/GenBank/DDBJ whole genome shotgun (WGS) entry which is preliminary data.</text>
</comment>
<reference evidence="2" key="1">
    <citation type="submission" date="2021-03" db="EMBL/GenBank/DDBJ databases">
        <authorList>
            <person name="So Y."/>
        </authorList>
    </citation>
    <scope>NUCLEOTIDE SEQUENCE</scope>
    <source>
        <strain evidence="2">SG15</strain>
    </source>
</reference>